<dbReference type="RefSeq" id="WP_316024550.1">
    <property type="nucleotide sequence ID" value="NZ_JAWDIO010000002.1"/>
</dbReference>
<accession>A0ABU3SS58</accession>
<evidence type="ECO:0000313" key="2">
    <source>
        <dbReference type="Proteomes" id="UP001247805"/>
    </source>
</evidence>
<protein>
    <submittedName>
        <fullName evidence="1">Uncharacterized protein</fullName>
    </submittedName>
</protein>
<proteinExistence type="predicted"/>
<sequence length="117" mass="12776">MKTNQALNISAIALTFILSNCSASKDSPNNTEINLSNQRQASQYAQPIDVIQKKSTQKVKPNILWILTDDQRADSIAAVNLALRGTKESELGYVESPNLDALAEEGVLFPLAYNQSP</sequence>
<reference evidence="1 2" key="1">
    <citation type="submission" date="2023-10" db="EMBL/GenBank/DDBJ databases">
        <title>Glaciecola aquimarina strain GGW-M5 nov., isolated from a coastal seawater.</title>
        <authorList>
            <person name="Bayburt H."/>
            <person name="Kim J.M."/>
            <person name="Choi B.J."/>
            <person name="Jeon C.O."/>
        </authorList>
    </citation>
    <scope>NUCLEOTIDE SEQUENCE [LARGE SCALE GENOMIC DNA]</scope>
    <source>
        <strain evidence="1 2">KCTC 32108</strain>
    </source>
</reference>
<dbReference type="EMBL" id="JAWDIO010000002">
    <property type="protein sequence ID" value="MDU0352843.1"/>
    <property type="molecule type" value="Genomic_DNA"/>
</dbReference>
<dbReference type="InterPro" id="IPR017850">
    <property type="entry name" value="Alkaline_phosphatase_core_sf"/>
</dbReference>
<gene>
    <name evidence="1" type="ORF">RS130_01925</name>
</gene>
<name>A0ABU3SS58_9ALTE</name>
<keyword evidence="2" id="KW-1185">Reference proteome</keyword>
<dbReference type="Proteomes" id="UP001247805">
    <property type="component" value="Unassembled WGS sequence"/>
</dbReference>
<organism evidence="1 2">
    <name type="scientific">Paraglaciecola aquimarina</name>
    <dbReference type="NCBI Taxonomy" id="1235557"/>
    <lineage>
        <taxon>Bacteria</taxon>
        <taxon>Pseudomonadati</taxon>
        <taxon>Pseudomonadota</taxon>
        <taxon>Gammaproteobacteria</taxon>
        <taxon>Alteromonadales</taxon>
        <taxon>Alteromonadaceae</taxon>
        <taxon>Paraglaciecola</taxon>
    </lineage>
</organism>
<dbReference type="Gene3D" id="3.40.720.10">
    <property type="entry name" value="Alkaline Phosphatase, subunit A"/>
    <property type="match status" value="1"/>
</dbReference>
<comment type="caution">
    <text evidence="1">The sequence shown here is derived from an EMBL/GenBank/DDBJ whole genome shotgun (WGS) entry which is preliminary data.</text>
</comment>
<dbReference type="SUPFAM" id="SSF53649">
    <property type="entry name" value="Alkaline phosphatase-like"/>
    <property type="match status" value="1"/>
</dbReference>
<evidence type="ECO:0000313" key="1">
    <source>
        <dbReference type="EMBL" id="MDU0352843.1"/>
    </source>
</evidence>